<dbReference type="Proteomes" id="UP000027746">
    <property type="component" value="Unassembled WGS sequence"/>
</dbReference>
<proteinExistence type="predicted"/>
<gene>
    <name evidence="1" type="ORF">SUH3_00325</name>
</gene>
<evidence type="ECO:0000313" key="2">
    <source>
        <dbReference type="Proteomes" id="UP000027746"/>
    </source>
</evidence>
<name>A0A073J6N7_9RHOB</name>
<accession>A0A073J6N7</accession>
<keyword evidence="2" id="KW-1185">Reference proteome</keyword>
<evidence type="ECO:0000313" key="1">
    <source>
        <dbReference type="EMBL" id="KEJ97460.1"/>
    </source>
</evidence>
<dbReference type="EMBL" id="JAMD01000001">
    <property type="protein sequence ID" value="KEJ97460.1"/>
    <property type="molecule type" value="Genomic_DNA"/>
</dbReference>
<sequence length="60" mass="6552">MYTDLSHLFSNSLGGCPRAVRRCCPCRQFAGLKTKNAAVMGGQRRLTCRIGADEPRLGIP</sequence>
<comment type="caution">
    <text evidence="1">The sequence shown here is derived from an EMBL/GenBank/DDBJ whole genome shotgun (WGS) entry which is preliminary data.</text>
</comment>
<dbReference type="AlphaFoldDB" id="A0A073J6N7"/>
<protein>
    <submittedName>
        <fullName evidence="1">Uncharacterized protein</fullName>
    </submittedName>
</protein>
<organism evidence="1 2">
    <name type="scientific">Pseudosulfitobacter pseudonitzschiae</name>
    <dbReference type="NCBI Taxonomy" id="1402135"/>
    <lineage>
        <taxon>Bacteria</taxon>
        <taxon>Pseudomonadati</taxon>
        <taxon>Pseudomonadota</taxon>
        <taxon>Alphaproteobacteria</taxon>
        <taxon>Rhodobacterales</taxon>
        <taxon>Roseobacteraceae</taxon>
        <taxon>Pseudosulfitobacter</taxon>
    </lineage>
</organism>
<reference evidence="1 2" key="1">
    <citation type="submission" date="2014-01" db="EMBL/GenBank/DDBJ databases">
        <title>Sulfitobacter sp. H3 (MCCC 1A00686) Genome Sequencing.</title>
        <authorList>
            <person name="Lai Q."/>
            <person name="Hong Z."/>
        </authorList>
    </citation>
    <scope>NUCLEOTIDE SEQUENCE [LARGE SCALE GENOMIC DNA]</scope>
    <source>
        <strain evidence="1 2">H3</strain>
    </source>
</reference>